<sequence length="435" mass="48013">MAMSSKLFLTATIIALTSSLIAITHEFLYPPSVVEKISSTGHVQRREWEALQLEGATGPESFAFDSLARGPYAGISDGRVVKWEEHERRWINFSFASQESAGARQLKEVPIAGAFGPESFAFDSLGKGPYASLSDGRIIKWQGNRKGWTDFAVASPNRDGCGGPPDHQQTEHICGRPLGLCFDETHGDLYIADAYMGLLRVGTQGGLATKIVTHAQGIPLRFTNGLDIDQSSGAIYFTDSSSQYQRRNYLSVVLSGDKSGRLIKYDPVNKQVRVLLSNLTFPNGVALSKDGDFILLAETTSCRILRYWIKTSKAGTVEVFAQLQGFPDNIKRSPRGGYWVGINSRREKLSELLFSYPWIGNLLLKLPLDITKIQSTLSRYRGSGLAVRLSENGDILEVFEDVDGSRLESVSEVMEKDGRLWIGSVALPFAGRYRI</sequence>
<accession>A0ACC4C1Y5</accession>
<keyword evidence="2" id="KW-1185">Reference proteome</keyword>
<dbReference type="EMBL" id="RCHU02000006">
    <property type="protein sequence ID" value="KAL3585248.1"/>
    <property type="molecule type" value="Genomic_DNA"/>
</dbReference>
<comment type="caution">
    <text evidence="1">The sequence shown here is derived from an EMBL/GenBank/DDBJ whole genome shotgun (WGS) entry which is preliminary data.</text>
</comment>
<reference evidence="1 2" key="1">
    <citation type="journal article" date="2024" name="Plant Biotechnol. J.">
        <title>Genome and CRISPR/Cas9 system of a widespread forest tree (Populus alba) in the world.</title>
        <authorList>
            <person name="Liu Y.J."/>
            <person name="Jiang P.F."/>
            <person name="Han X.M."/>
            <person name="Li X.Y."/>
            <person name="Wang H.M."/>
            <person name="Wang Y.J."/>
            <person name="Wang X.X."/>
            <person name="Zeng Q.Y."/>
        </authorList>
    </citation>
    <scope>NUCLEOTIDE SEQUENCE [LARGE SCALE GENOMIC DNA]</scope>
    <source>
        <strain evidence="2">cv. PAL-ZL1</strain>
    </source>
</reference>
<evidence type="ECO:0000313" key="2">
    <source>
        <dbReference type="Proteomes" id="UP000309997"/>
    </source>
</evidence>
<proteinExistence type="predicted"/>
<evidence type="ECO:0000313" key="1">
    <source>
        <dbReference type="EMBL" id="KAL3585248.1"/>
    </source>
</evidence>
<dbReference type="Proteomes" id="UP000309997">
    <property type="component" value="Unassembled WGS sequence"/>
</dbReference>
<name>A0ACC4C1Y5_POPAL</name>
<protein>
    <submittedName>
        <fullName evidence="1">Uncharacterized protein</fullName>
    </submittedName>
</protein>
<organism evidence="1 2">
    <name type="scientific">Populus alba</name>
    <name type="common">White poplar</name>
    <dbReference type="NCBI Taxonomy" id="43335"/>
    <lineage>
        <taxon>Eukaryota</taxon>
        <taxon>Viridiplantae</taxon>
        <taxon>Streptophyta</taxon>
        <taxon>Embryophyta</taxon>
        <taxon>Tracheophyta</taxon>
        <taxon>Spermatophyta</taxon>
        <taxon>Magnoliopsida</taxon>
        <taxon>eudicotyledons</taxon>
        <taxon>Gunneridae</taxon>
        <taxon>Pentapetalae</taxon>
        <taxon>rosids</taxon>
        <taxon>fabids</taxon>
        <taxon>Malpighiales</taxon>
        <taxon>Salicaceae</taxon>
        <taxon>Saliceae</taxon>
        <taxon>Populus</taxon>
    </lineage>
</organism>
<gene>
    <name evidence="1" type="ORF">D5086_012115</name>
</gene>